<keyword evidence="4" id="KW-0496">Mitochondrion</keyword>
<dbReference type="RefSeq" id="XP_017988811.1">
    <property type="nucleotide sequence ID" value="XM_018133063.1"/>
</dbReference>
<evidence type="ECO:0000256" key="3">
    <source>
        <dbReference type="ARBA" id="ARBA00022980"/>
    </source>
</evidence>
<dbReference type="OrthoDB" id="3980895at2759"/>
<evidence type="ECO:0000256" key="6">
    <source>
        <dbReference type="ARBA" id="ARBA00035183"/>
    </source>
</evidence>
<comment type="subcellular location">
    <subcellularLocation>
        <location evidence="1">Mitochondrion</location>
    </subcellularLocation>
</comment>
<keyword evidence="3" id="KW-0689">Ribosomal protein</keyword>
<dbReference type="Gene3D" id="1.10.1200.10">
    <property type="entry name" value="ACP-like"/>
    <property type="match status" value="1"/>
</dbReference>
<dbReference type="GeneID" id="28725126"/>
<organism evidence="7 8">
    <name type="scientific">Eremothecium sinecaudum</name>
    <dbReference type="NCBI Taxonomy" id="45286"/>
    <lineage>
        <taxon>Eukaryota</taxon>
        <taxon>Fungi</taxon>
        <taxon>Dikarya</taxon>
        <taxon>Ascomycota</taxon>
        <taxon>Saccharomycotina</taxon>
        <taxon>Saccharomycetes</taxon>
        <taxon>Saccharomycetales</taxon>
        <taxon>Saccharomycetaceae</taxon>
        <taxon>Eremothecium</taxon>
    </lineage>
</organism>
<reference evidence="7 8" key="1">
    <citation type="submission" date="2016-01" db="EMBL/GenBank/DDBJ databases">
        <title>Genome sequence of the yeast Holleya sinecauda.</title>
        <authorList>
            <person name="Dietrich F.S."/>
        </authorList>
    </citation>
    <scope>NUCLEOTIDE SEQUENCE [LARGE SCALE GENOMIC DNA]</scope>
    <source>
        <strain evidence="7 8">ATCC 58844</strain>
    </source>
</reference>
<evidence type="ECO:0000256" key="5">
    <source>
        <dbReference type="ARBA" id="ARBA00023274"/>
    </source>
</evidence>
<dbReference type="GO" id="GO:0005840">
    <property type="term" value="C:ribosome"/>
    <property type="evidence" value="ECO:0007669"/>
    <property type="project" value="UniProtKB-KW"/>
</dbReference>
<sequence>MLARQCLLLYSKRSLHAAPPAKNILSWLRSRKDGKEKTPAKDTKALIKEIESGETAFSASKQSVVTLALDESDFIGVDVEAENERRYKEMVQSSKLNIWLQPKKVASVEQLKELVISSFNDASNVKVSSIDDPLLTENFTDLVCKFKFIKQLQAKTGYMIPDEKITRLLSPVSFLQWYDAEVLSGKLLGYNEAEPNAIDLSKKEFPPNVFITPLIKKREMMNNMDQILSEVEALEKEKAVSAISNAIRS</sequence>
<dbReference type="Proteomes" id="UP000243052">
    <property type="component" value="Chromosome vi"/>
</dbReference>
<evidence type="ECO:0000256" key="1">
    <source>
        <dbReference type="ARBA" id="ARBA00004173"/>
    </source>
</evidence>
<dbReference type="STRING" id="45286.A0A0X8HUU5"/>
<dbReference type="InterPro" id="IPR036736">
    <property type="entry name" value="ACP-like_sf"/>
</dbReference>
<dbReference type="AlphaFoldDB" id="A0A0X8HUU5"/>
<name>A0A0X8HUU5_9SACH</name>
<keyword evidence="8" id="KW-1185">Reference proteome</keyword>
<evidence type="ECO:0000313" key="7">
    <source>
        <dbReference type="EMBL" id="AMD21815.1"/>
    </source>
</evidence>
<dbReference type="GO" id="GO:0005739">
    <property type="term" value="C:mitochondrion"/>
    <property type="evidence" value="ECO:0007669"/>
    <property type="project" value="UniProtKB-SubCell"/>
</dbReference>
<keyword evidence="5" id="KW-0687">Ribonucleoprotein</keyword>
<dbReference type="GO" id="GO:1990904">
    <property type="term" value="C:ribonucleoprotein complex"/>
    <property type="evidence" value="ECO:0007669"/>
    <property type="project" value="UniProtKB-KW"/>
</dbReference>
<protein>
    <recommendedName>
        <fullName evidence="6">Large ribosomal subunit protein mL50</fullName>
    </recommendedName>
</protein>
<evidence type="ECO:0000256" key="4">
    <source>
        <dbReference type="ARBA" id="ARBA00023128"/>
    </source>
</evidence>
<comment type="similarity">
    <text evidence="2">Belongs to the mitochondrion-specific ribosomal protein mL50 family.</text>
</comment>
<gene>
    <name evidence="7" type="ORF">AW171_hschr63792</name>
</gene>
<evidence type="ECO:0000313" key="8">
    <source>
        <dbReference type="Proteomes" id="UP000243052"/>
    </source>
</evidence>
<dbReference type="Pfam" id="PF10501">
    <property type="entry name" value="Ribosomal_L50"/>
    <property type="match status" value="1"/>
</dbReference>
<evidence type="ECO:0000256" key="2">
    <source>
        <dbReference type="ARBA" id="ARBA00008860"/>
    </source>
</evidence>
<proteinExistence type="inferred from homology"/>
<dbReference type="InterPro" id="IPR018305">
    <property type="entry name" value="Ribosomal_m50"/>
</dbReference>
<dbReference type="EMBL" id="CP014246">
    <property type="protein sequence ID" value="AMD21815.1"/>
    <property type="molecule type" value="Genomic_DNA"/>
</dbReference>
<accession>A0A0X8HUU5</accession>